<reference evidence="4 5" key="1">
    <citation type="submission" date="2018-04" db="EMBL/GenBank/DDBJ databases">
        <title>Chitinophaga fuyangensis sp. nov., isolated from soil in a chemical factory.</title>
        <authorList>
            <person name="Chen K."/>
        </authorList>
    </citation>
    <scope>NUCLEOTIDE SEQUENCE [LARGE SCALE GENOMIC DNA]</scope>
    <source>
        <strain evidence="4 5">LY-1</strain>
    </source>
</reference>
<dbReference type="PANTHER" id="PTHR40094">
    <property type="entry name" value="ALPHA-2-MACROGLOBULIN HOMOLOG"/>
    <property type="match status" value="1"/>
</dbReference>
<comment type="similarity">
    <text evidence="1">Belongs to the protease inhibitor I39 (alpha-2-macroglobulin) family. Bacterial alpha-2-macroglobulin subfamily.</text>
</comment>
<evidence type="ECO:0000256" key="1">
    <source>
        <dbReference type="ARBA" id="ARBA00010556"/>
    </source>
</evidence>
<keyword evidence="2" id="KW-0732">Signal</keyword>
<dbReference type="PANTHER" id="PTHR40094:SF1">
    <property type="entry name" value="UBIQUITIN DOMAIN-CONTAINING PROTEIN"/>
    <property type="match status" value="1"/>
</dbReference>
<keyword evidence="5" id="KW-1185">Reference proteome</keyword>
<dbReference type="RefSeq" id="WP_108684667.1">
    <property type="nucleotide sequence ID" value="NZ_QCYK01000001.1"/>
</dbReference>
<protein>
    <recommendedName>
        <fullName evidence="3">Alpha-2-macroglobulin domain-containing protein</fullName>
    </recommendedName>
</protein>
<feature type="signal peptide" evidence="2">
    <location>
        <begin position="1"/>
        <end position="19"/>
    </location>
</feature>
<feature type="domain" description="Alpha-2-macroglobulin" evidence="3">
    <location>
        <begin position="1190"/>
        <end position="1280"/>
    </location>
</feature>
<dbReference type="InterPro" id="IPR008930">
    <property type="entry name" value="Terpenoid_cyclase/PrenylTrfase"/>
</dbReference>
<dbReference type="InterPro" id="IPR001599">
    <property type="entry name" value="Macroglobln_a2"/>
</dbReference>
<evidence type="ECO:0000313" key="5">
    <source>
        <dbReference type="Proteomes" id="UP000244450"/>
    </source>
</evidence>
<evidence type="ECO:0000259" key="3">
    <source>
        <dbReference type="SMART" id="SM01360"/>
    </source>
</evidence>
<dbReference type="InterPro" id="IPR051802">
    <property type="entry name" value="YfhM-like"/>
</dbReference>
<proteinExistence type="inferred from homology"/>
<dbReference type="GO" id="GO:0004866">
    <property type="term" value="F:endopeptidase inhibitor activity"/>
    <property type="evidence" value="ECO:0007669"/>
    <property type="project" value="InterPro"/>
</dbReference>
<dbReference type="Pfam" id="PF01835">
    <property type="entry name" value="MG2"/>
    <property type="match status" value="1"/>
</dbReference>
<dbReference type="Pfam" id="PF00207">
    <property type="entry name" value="A2M"/>
    <property type="match status" value="1"/>
</dbReference>
<evidence type="ECO:0000313" key="4">
    <source>
        <dbReference type="EMBL" id="PUZ28026.1"/>
    </source>
</evidence>
<dbReference type="Proteomes" id="UP000244450">
    <property type="component" value="Unassembled WGS sequence"/>
</dbReference>
<sequence length="1942" mass="214910">MRCISLLLLCLCFLTAVHGQSVNYDSLWRNVDSSEKHQLPQTALEQVNGIYAVAQRSGQPAQAVRALLYRVHLEGLLQLKGTQQDQETLLAAYDTATGPTRAVLALALAEFYLQKANYRSYRPAGDVTGDTSTNIATWSYRRLQKEVTAWQDKALAPAALLAQLPSASWRAMVVKGNVHSNPTLYDLILDRVLVQRMDMRARGMQWLDDNPYFASAAAFAAVQTFVQQPLPADTNGALRDVAALQFQLHNLLQRKDTAALLLADLQRVSYMHWAAGVKQPGADSSYYLPALQRMRAYYTGQEEEGAILCAMAQYYFAKDSLVLPKLLCDMAIALHPNAVSNADIKAMQSLITRPGFHLQTAAVSLPDRPILASAAYRNLHRVYCLLARDNDSLDRRMSDQNRQYLRGHSFRQWAQDLPDPGDFKEHRTEIKINALPPGRYVMLVSDTATFQSDAVSQLHFTVSGIAYLDQGNDCWLMDRQSGEPLAGMKVIVEGNDDDSIYFTDSEGHLKLKSGKEATSPDLTCIRGKDTLRITADVPAGYVADSRDEEEEPRMTYFTDRAVYRPGQPIYFKGIASNDAKTKVVAGYKDVIFLYNEEGDEMDSLAVKSNRYGSFSGVFKIPATAVPGRYNLSADNAIGDLDIEVAAYKRPRFEVKLDTVNHQYRLYDTVSIAGTAKAFAGFNLDQAKVRYHITSSPAGNWRWGGTPEGGHQVVEDSTSTDAGGHFLLRFPAVPDKKDTAAVFFVNVTVTDANGESHDAKLQLSLFRAYLHLELQVSDVMTAAALHQLTAVARNAGGRAVETPMNVTLYRVNTLPGAKRKRLWDAPDQYVMNRSTFEKDFPLDPYDDAGAEPHWPTGEKIWGQTVQSGHEKPFGLPVSNLPSGRYELCVQVYDTLHNLVERRDRFTYVNAVSGKAPFPTPLLVTGTGEQWVAGGAVSLNVCTDADTLYGIQTILTGKAGDARPSTKREIILLTKGVNHLTLQMPAEGQLTWDLATWHDGRLYHVIKHYVLQAQTGPDLRLEAHRDRLLPGEKTQWTLSLPAGTSAETMAWMYDASLDDIARLQPNVFYPAQSSFSVYWRNLWNNTRSSDDYDWYREPRFALMKPDALRLLEPVPEDGITEFMDQSAPMTMVESAAPGVAIYGTRAVSKMSLAGSLSDVVVVGYSTIRSVENPSNAALSQPPVTPRRNFAETAFFYPVLYPDAHGKMTLHFEMPESLTRWQFYSIAHDRNMRMTLLGDQVVTQQPLMVMPNAPRFLRAGDSLELPVKIISMTDKALTGNVQLALHDAATGAPLDAAFGNNGPSSSFTLSPGSSVTQAFRLQVPAHFSGALQYTVTARGGGFTDGEENTIPVLSKTILITSTLPLPVSGDGTHTFTLPALLHSDTAAMLQQHSLKLEYTANPAWNAVQALPFLMEYPYECAEQTFNRYYANALAGYLVSSMPRLQEVFKQWARNGSTTLTSTLSKNEDLKNALLAETPWVLDAAGDAARKQHVGLLFDLYKLGVEKSNAKARLAYMQLGNGAFPWFSGGVEDRYITQYVVAGMGRLQKLSLSGATDGTMQQVIKQALLYLDKRIAKDSGYAALNIHYLYARSFFPGVPIDSAARPRIAQLMGTVAQHWTQYSSYEQAMLAVTLYRHHDEAKARQIMASLKENGIRDGEQGTYWKDMQPGYHWQQGPIEAAAQMLEAFNEITQDTVMVNGIKTWLLRNKQVQGWSNSKATADACYALLLQGGNWLAGSPTVHITVGGEAAAPTSTDAGTGYISQQWNVAAIRPAMGEVTITTSGTHGQPSWGALYWQYFQDMDHVQRAQTNLQLQKQLYITNSETLLPVTAAHPVKVGDKITVRLTITTDRDMDYVQLKDLRAAGLEPVETLSGYQYDAGLSYYRATLDVSTSFFFSRLPQGTHVLEYQVYATHVGDFANGITTLQCMYAPEFSAHSGGQRIVIAQ</sequence>
<dbReference type="OrthoDB" id="9767116at2"/>
<dbReference type="Pfam" id="PF17973">
    <property type="entry name" value="bMG10"/>
    <property type="match status" value="1"/>
</dbReference>
<comment type="caution">
    <text evidence="4">The sequence shown here is derived from an EMBL/GenBank/DDBJ whole genome shotgun (WGS) entry which is preliminary data.</text>
</comment>
<dbReference type="SUPFAM" id="SSF48239">
    <property type="entry name" value="Terpenoid cyclases/Protein prenyltransferases"/>
    <property type="match status" value="1"/>
</dbReference>
<dbReference type="InterPro" id="IPR041246">
    <property type="entry name" value="Bact_MG10"/>
</dbReference>
<dbReference type="InterPro" id="IPR002890">
    <property type="entry name" value="MG2"/>
</dbReference>
<accession>A0A2T7BK24</accession>
<dbReference type="SMART" id="SM01360">
    <property type="entry name" value="A2M"/>
    <property type="match status" value="1"/>
</dbReference>
<dbReference type="Gene3D" id="1.50.10.20">
    <property type="match status" value="1"/>
</dbReference>
<gene>
    <name evidence="4" type="ORF">DCC81_00645</name>
</gene>
<organism evidence="4 5">
    <name type="scientific">Chitinophaga parva</name>
    <dbReference type="NCBI Taxonomy" id="2169414"/>
    <lineage>
        <taxon>Bacteria</taxon>
        <taxon>Pseudomonadati</taxon>
        <taxon>Bacteroidota</taxon>
        <taxon>Chitinophagia</taxon>
        <taxon>Chitinophagales</taxon>
        <taxon>Chitinophagaceae</taxon>
        <taxon>Chitinophaga</taxon>
    </lineage>
</organism>
<dbReference type="EMBL" id="QCYK01000001">
    <property type="protein sequence ID" value="PUZ28026.1"/>
    <property type="molecule type" value="Genomic_DNA"/>
</dbReference>
<dbReference type="Gene3D" id="2.60.40.1930">
    <property type="match status" value="1"/>
</dbReference>
<feature type="chain" id="PRO_5015780534" description="Alpha-2-macroglobulin domain-containing protein" evidence="2">
    <location>
        <begin position="20"/>
        <end position="1942"/>
    </location>
</feature>
<name>A0A2T7BK24_9BACT</name>
<evidence type="ECO:0000256" key="2">
    <source>
        <dbReference type="SAM" id="SignalP"/>
    </source>
</evidence>